<feature type="non-terminal residue" evidence="2">
    <location>
        <position position="810"/>
    </location>
</feature>
<organism evidence="2">
    <name type="scientific">marine metagenome</name>
    <dbReference type="NCBI Taxonomy" id="408172"/>
    <lineage>
        <taxon>unclassified sequences</taxon>
        <taxon>metagenomes</taxon>
        <taxon>ecological metagenomes</taxon>
    </lineage>
</organism>
<name>A0A381ZKV0_9ZZZZ</name>
<dbReference type="PANTHER" id="PTHR16897">
    <property type="entry name" value="OS10G0105400 PROTEIN"/>
    <property type="match status" value="1"/>
</dbReference>
<dbReference type="Gene3D" id="2.60.40.10">
    <property type="entry name" value="Immunoglobulins"/>
    <property type="match status" value="1"/>
</dbReference>
<dbReference type="PROSITE" id="PS50853">
    <property type="entry name" value="FN3"/>
    <property type="match status" value="1"/>
</dbReference>
<feature type="domain" description="Fibronectin type-III" evidence="1">
    <location>
        <begin position="129"/>
        <end position="225"/>
    </location>
</feature>
<dbReference type="InterPro" id="IPR036116">
    <property type="entry name" value="FN3_sf"/>
</dbReference>
<dbReference type="InterPro" id="IPR013783">
    <property type="entry name" value="Ig-like_fold"/>
</dbReference>
<protein>
    <recommendedName>
        <fullName evidence="1">Fibronectin type-III domain-containing protein</fullName>
    </recommendedName>
</protein>
<evidence type="ECO:0000259" key="1">
    <source>
        <dbReference type="PROSITE" id="PS50853"/>
    </source>
</evidence>
<proteinExistence type="predicted"/>
<dbReference type="InterPro" id="IPR003961">
    <property type="entry name" value="FN3_dom"/>
</dbReference>
<dbReference type="SUPFAM" id="SSF49265">
    <property type="entry name" value="Fibronectin type III"/>
    <property type="match status" value="1"/>
</dbReference>
<dbReference type="PANTHER" id="PTHR16897:SF2">
    <property type="entry name" value="OS03G0226600 PROTEIN"/>
    <property type="match status" value="1"/>
</dbReference>
<accession>A0A381ZKV0</accession>
<sequence>MGQDITPPTISSVTSTSPVGSYKLGSLINVTVNFSEAVILTDAKLVIELETGATDRTISINTIASASSASATYTVQKGDQTAALSVNTISLSATGNSPALKDTAGNAMIIFSPTTNLEAAHTIAVDGIAPAAPTGLSATAGNSLVTLSWNINSEADFGKYRIYEDKSSSPTTAIDSTLTVDDISKTITGRDNDTTYYYRLAALDTLGNISDYSSEVSAVPFSRPVAGAIRDGTSDTSDVYWWNSRSTLSFNWNSFQDNGAVSYQYAVGTSLSDLNNTVDWTVVGDTSVTLTNLNLIEGFTYYLSARGTDFTSKSDTATSNGITMDLTNPTPGVVNDGSTKTGTDLTFIDTADVFFANWTGFVDTLSSGVASGVASYTYAIGTSPGDTNVVSWTDIVIQDSLTHTGLALAEDTTYYFSVIATDSAGNSSDTVSSNGVTVDLTPPTKGEIVELKLDDFVKGDFTDRDWTTDSTQLVVYWWGFSDTLSGIDHYEIALLDTDSTIVLWGFGLDWTPLLSDSAIIMFGLSLEDDQIYTIGLRCFDVAGNFSTVYSNGIYVDLSPPYLKEYSTDRILVEDSSLVKIVFSEPIDTVHVAASGERTETVNFVSDIKQDTLFISIAPPLVSMDSLTYFLTGATDTRELVNEDTIIVGFNTRLLGDYDDNLKIDIGDITQFVTLWPNTDIAPVTGDPPYFFSTPDEVTDLRDAMAFARLWRWSNEPIDTSYTAAFQMGEPLDKRITSGGFSVTLPRNARSGEIEIQSQSRIRLTNEGTSENGLFLSKGNASGKHQIINFGLFRESAEGNDPELIFSVDDP</sequence>
<gene>
    <name evidence="2" type="ORF">METZ01_LOCUS142227</name>
</gene>
<evidence type="ECO:0000313" key="2">
    <source>
        <dbReference type="EMBL" id="SVA89373.1"/>
    </source>
</evidence>
<dbReference type="EMBL" id="UINC01021564">
    <property type="protein sequence ID" value="SVA89373.1"/>
    <property type="molecule type" value="Genomic_DNA"/>
</dbReference>
<dbReference type="AlphaFoldDB" id="A0A381ZKV0"/>
<reference evidence="2" key="1">
    <citation type="submission" date="2018-05" db="EMBL/GenBank/DDBJ databases">
        <authorList>
            <person name="Lanie J.A."/>
            <person name="Ng W.-L."/>
            <person name="Kazmierczak K.M."/>
            <person name="Andrzejewski T.M."/>
            <person name="Davidsen T.M."/>
            <person name="Wayne K.J."/>
            <person name="Tettelin H."/>
            <person name="Glass J.I."/>
            <person name="Rusch D."/>
            <person name="Podicherti R."/>
            <person name="Tsui H.-C.T."/>
            <person name="Winkler M.E."/>
        </authorList>
    </citation>
    <scope>NUCLEOTIDE SEQUENCE</scope>
</reference>